<keyword evidence="7 9" id="KW-0539">Nucleus</keyword>
<evidence type="ECO:0000256" key="10">
    <source>
        <dbReference type="SAM" id="MobiDB-lite"/>
    </source>
</evidence>
<evidence type="ECO:0000256" key="2">
    <source>
        <dbReference type="ARBA" id="ARBA00005716"/>
    </source>
</evidence>
<dbReference type="InterPro" id="IPR019364">
    <property type="entry name" value="Mediatior_Med8_fun/met"/>
</dbReference>
<evidence type="ECO:0000256" key="3">
    <source>
        <dbReference type="ARBA" id="ARBA00020637"/>
    </source>
</evidence>
<evidence type="ECO:0000313" key="12">
    <source>
        <dbReference type="Proteomes" id="UP000310039"/>
    </source>
</evidence>
<comment type="caution">
    <text evidence="11">The sequence shown here is derived from an EMBL/GenBank/DDBJ whole genome shotgun (WGS) entry which is preliminary data.</text>
</comment>
<feature type="region of interest" description="Disordered" evidence="10">
    <location>
        <begin position="108"/>
        <end position="133"/>
    </location>
</feature>
<reference evidence="11 12" key="1">
    <citation type="submission" date="2018-10" db="EMBL/GenBank/DDBJ databases">
        <title>Fifty Aureobasidium pullulans genomes reveal a recombining polyextremotolerant generalist.</title>
        <authorList>
            <person name="Gostincar C."/>
            <person name="Turk M."/>
            <person name="Zajc J."/>
            <person name="Gunde-Cimerman N."/>
        </authorList>
    </citation>
    <scope>NUCLEOTIDE SEQUENCE [LARGE SCALE GENOMIC DNA]</scope>
    <source>
        <strain evidence="11 12">EXF-3403</strain>
    </source>
</reference>
<keyword evidence="6 9" id="KW-0804">Transcription</keyword>
<accession>A0A4S9XH81</accession>
<evidence type="ECO:0000256" key="9">
    <source>
        <dbReference type="RuleBase" id="RU364144"/>
    </source>
</evidence>
<dbReference type="Gene3D" id="6.10.250.2610">
    <property type="match status" value="1"/>
</dbReference>
<dbReference type="PANTHER" id="PTHR13074:SF9">
    <property type="entry name" value="MEDIATOR OF RNA POLYMERASE II TRANSCRIPTION SUBUNIT 8"/>
    <property type="match status" value="1"/>
</dbReference>
<dbReference type="GO" id="GO:0070847">
    <property type="term" value="C:core mediator complex"/>
    <property type="evidence" value="ECO:0007669"/>
    <property type="project" value="TreeGrafter"/>
</dbReference>
<evidence type="ECO:0000256" key="8">
    <source>
        <dbReference type="ARBA" id="ARBA00031261"/>
    </source>
</evidence>
<evidence type="ECO:0000256" key="5">
    <source>
        <dbReference type="ARBA" id="ARBA00023159"/>
    </source>
</evidence>
<protein>
    <recommendedName>
        <fullName evidence="3 9">Mediator of RNA polymerase II transcription subunit 8</fullName>
    </recommendedName>
    <alternativeName>
        <fullName evidence="8 9">Mediator complex subunit 8</fullName>
    </alternativeName>
</protein>
<comment type="subcellular location">
    <subcellularLocation>
        <location evidence="1 9">Nucleus</location>
    </subcellularLocation>
</comment>
<evidence type="ECO:0000256" key="6">
    <source>
        <dbReference type="ARBA" id="ARBA00023163"/>
    </source>
</evidence>
<feature type="compositionally biased region" description="Basic and acidic residues" evidence="10">
    <location>
        <begin position="205"/>
        <end position="220"/>
    </location>
</feature>
<dbReference type="Pfam" id="PF10232">
    <property type="entry name" value="Med8"/>
    <property type="match status" value="1"/>
</dbReference>
<proteinExistence type="inferred from homology"/>
<evidence type="ECO:0000256" key="7">
    <source>
        <dbReference type="ARBA" id="ARBA00023242"/>
    </source>
</evidence>
<evidence type="ECO:0000256" key="1">
    <source>
        <dbReference type="ARBA" id="ARBA00004123"/>
    </source>
</evidence>
<dbReference type="GO" id="GO:0003712">
    <property type="term" value="F:transcription coregulator activity"/>
    <property type="evidence" value="ECO:0007669"/>
    <property type="project" value="InterPro"/>
</dbReference>
<evidence type="ECO:0000313" key="11">
    <source>
        <dbReference type="EMBL" id="THZ78257.1"/>
    </source>
</evidence>
<dbReference type="GO" id="GO:0006357">
    <property type="term" value="P:regulation of transcription by RNA polymerase II"/>
    <property type="evidence" value="ECO:0007669"/>
    <property type="project" value="InterPro"/>
</dbReference>
<dbReference type="Gene3D" id="1.20.58.1710">
    <property type="match status" value="1"/>
</dbReference>
<dbReference type="GO" id="GO:0016592">
    <property type="term" value="C:mediator complex"/>
    <property type="evidence" value="ECO:0007669"/>
    <property type="project" value="InterPro"/>
</dbReference>
<dbReference type="AlphaFoldDB" id="A0A4S9XH81"/>
<comment type="subunit">
    <text evidence="9">Component of the Mediator complex.</text>
</comment>
<gene>
    <name evidence="9" type="primary">MED8</name>
    <name evidence="11" type="ORF">D6C84_08274</name>
</gene>
<evidence type="ECO:0000256" key="4">
    <source>
        <dbReference type="ARBA" id="ARBA00023015"/>
    </source>
</evidence>
<dbReference type="EMBL" id="QZBT01000162">
    <property type="protein sequence ID" value="THZ78257.1"/>
    <property type="molecule type" value="Genomic_DNA"/>
</dbReference>
<keyword evidence="5 9" id="KW-0010">Activator</keyword>
<dbReference type="Proteomes" id="UP000310039">
    <property type="component" value="Unassembled WGS sequence"/>
</dbReference>
<name>A0A4S9XH81_AURPU</name>
<comment type="function">
    <text evidence="9">Component of the Mediator complex, a coactivator involved in the regulated transcription of nearly all RNA polymerase II-dependent genes. Mediator functions as a bridge to convey information from gene-specific regulatory proteins to the basal RNA polymerase II transcription machinery. Mediator is recruited to promoters by direct interactions with regulatory proteins and serves as a scaffold for the assembly of a functional preinitiation complex with RNA polymerase II and the general transcription factors.</text>
</comment>
<organism evidence="11 12">
    <name type="scientific">Aureobasidium pullulans</name>
    <name type="common">Black yeast</name>
    <name type="synonym">Pullularia pullulans</name>
    <dbReference type="NCBI Taxonomy" id="5580"/>
    <lineage>
        <taxon>Eukaryota</taxon>
        <taxon>Fungi</taxon>
        <taxon>Dikarya</taxon>
        <taxon>Ascomycota</taxon>
        <taxon>Pezizomycotina</taxon>
        <taxon>Dothideomycetes</taxon>
        <taxon>Dothideomycetidae</taxon>
        <taxon>Dothideales</taxon>
        <taxon>Saccotheciaceae</taxon>
        <taxon>Aureobasidium</taxon>
    </lineage>
</organism>
<comment type="similarity">
    <text evidence="2 9">Belongs to the Mediator complex subunit 8 family.</text>
</comment>
<dbReference type="GO" id="GO:0000978">
    <property type="term" value="F:RNA polymerase II cis-regulatory region sequence-specific DNA binding"/>
    <property type="evidence" value="ECO:0007669"/>
    <property type="project" value="TreeGrafter"/>
</dbReference>
<feature type="compositionally biased region" description="Acidic residues" evidence="10">
    <location>
        <begin position="193"/>
        <end position="204"/>
    </location>
</feature>
<keyword evidence="4 9" id="KW-0805">Transcription regulation</keyword>
<dbReference type="PANTHER" id="PTHR13074">
    <property type="entry name" value="MEDIATOR OF RNA POLYMERASE II TRANSCRIPTION SUBUNIT 8"/>
    <property type="match status" value="1"/>
</dbReference>
<feature type="region of interest" description="Disordered" evidence="10">
    <location>
        <begin position="193"/>
        <end position="220"/>
    </location>
</feature>
<sequence>MSVESLRSLEQVRQRLNTLANSIGKLLHDLDSNDPLPSWPSLQNSATLLSHNLASLHHTLINAQPLLANAHVYPLPAYPGRTQEDLLTQLLRKKLQPQVEDWIANGERHAAASTADPTQSNGADVDGPQPASQPLQAMTTAQLTDLWNWAGPEGNRVARDMGSDAFDDVFTLEEHELGIENVVTGLRRKLWDSDDEDEDDEEEGEGGKKAEGKQEKMDVDMVDVVPDHVRRLQRHNIDPSKPPMSIEHILRFSLTAREPPNVVQ</sequence>